<evidence type="ECO:0000256" key="4">
    <source>
        <dbReference type="ARBA" id="ARBA00022729"/>
    </source>
</evidence>
<accession>A0A1B2EKH6</accession>
<reference evidence="7" key="1">
    <citation type="submission" date="2016-07" db="EMBL/GenBank/DDBJ databases">
        <title>Microvirga ossetica sp. nov. a new species of rhizobia isolated from root nodules of the legume species Vicia alpestris Steven originated from North Ossetia region in the Caucasus.</title>
        <authorList>
            <person name="Safronova V.I."/>
            <person name="Kuznetsova I.G."/>
            <person name="Sazanova A.L."/>
            <person name="Belimov A."/>
            <person name="Andronov E."/>
            <person name="Osledkin Y.S."/>
            <person name="Onishchuk O.P."/>
            <person name="Kurchak O.N."/>
            <person name="Shaposhnikov A.I."/>
            <person name="Willems A."/>
            <person name="Tikhonovich I.A."/>
        </authorList>
    </citation>
    <scope>NUCLEOTIDE SEQUENCE [LARGE SCALE GENOMIC DNA]</scope>
    <source>
        <strain evidence="7">V5/3M</strain>
    </source>
</reference>
<evidence type="ECO:0000256" key="5">
    <source>
        <dbReference type="ARBA" id="ARBA00022764"/>
    </source>
</evidence>
<dbReference type="GO" id="GO:0042597">
    <property type="term" value="C:periplasmic space"/>
    <property type="evidence" value="ECO:0007669"/>
    <property type="project" value="UniProtKB-SubCell"/>
</dbReference>
<feature type="chain" id="PRO_5008535959" evidence="6">
    <location>
        <begin position="26"/>
        <end position="406"/>
    </location>
</feature>
<dbReference type="Pfam" id="PF13416">
    <property type="entry name" value="SBP_bac_8"/>
    <property type="match status" value="1"/>
</dbReference>
<comment type="similarity">
    <text evidence="2">Belongs to the bacterial solute-binding protein 1 family.</text>
</comment>
<dbReference type="PANTHER" id="PTHR43649">
    <property type="entry name" value="ARABINOSE-BINDING PROTEIN-RELATED"/>
    <property type="match status" value="1"/>
</dbReference>
<dbReference type="AlphaFoldDB" id="A0A1B2EKH6"/>
<keyword evidence="3" id="KW-0813">Transport</keyword>
<comment type="subcellular location">
    <subcellularLocation>
        <location evidence="1">Periplasm</location>
    </subcellularLocation>
</comment>
<protein>
    <submittedName>
        <fullName evidence="7">Sugar ABC transporter substrate-binding protein</fullName>
    </submittedName>
</protein>
<evidence type="ECO:0000256" key="2">
    <source>
        <dbReference type="ARBA" id="ARBA00008520"/>
    </source>
</evidence>
<dbReference type="SUPFAM" id="SSF53850">
    <property type="entry name" value="Periplasmic binding protein-like II"/>
    <property type="match status" value="1"/>
</dbReference>
<dbReference type="InterPro" id="IPR050490">
    <property type="entry name" value="Bact_solute-bd_prot1"/>
</dbReference>
<keyword evidence="5" id="KW-0574">Periplasm</keyword>
<evidence type="ECO:0000256" key="1">
    <source>
        <dbReference type="ARBA" id="ARBA00004418"/>
    </source>
</evidence>
<evidence type="ECO:0000256" key="6">
    <source>
        <dbReference type="SAM" id="SignalP"/>
    </source>
</evidence>
<proteinExistence type="inferred from homology"/>
<dbReference type="RefSeq" id="WP_099511474.1">
    <property type="nucleotide sequence ID" value="NZ_CP016616.1"/>
</dbReference>
<evidence type="ECO:0000313" key="7">
    <source>
        <dbReference type="EMBL" id="ANY80478.1"/>
    </source>
</evidence>
<feature type="signal peptide" evidence="6">
    <location>
        <begin position="1"/>
        <end position="25"/>
    </location>
</feature>
<dbReference type="OrthoDB" id="9770625at2"/>
<organism evidence="7">
    <name type="scientific">Microvirga ossetica</name>
    <dbReference type="NCBI Taxonomy" id="1882682"/>
    <lineage>
        <taxon>Bacteria</taxon>
        <taxon>Pseudomonadati</taxon>
        <taxon>Pseudomonadota</taxon>
        <taxon>Alphaproteobacteria</taxon>
        <taxon>Hyphomicrobiales</taxon>
        <taxon>Methylobacteriaceae</taxon>
        <taxon>Microvirga</taxon>
    </lineage>
</organism>
<name>A0A1B2EKH6_9HYPH</name>
<dbReference type="EMBL" id="CP016616">
    <property type="protein sequence ID" value="ANY80478.1"/>
    <property type="molecule type" value="Genomic_DNA"/>
</dbReference>
<keyword evidence="4 6" id="KW-0732">Signal</keyword>
<gene>
    <name evidence="7" type="ORF">BB934_21410</name>
</gene>
<dbReference type="Gene3D" id="3.40.190.10">
    <property type="entry name" value="Periplasmic binding protein-like II"/>
    <property type="match status" value="2"/>
</dbReference>
<evidence type="ECO:0000256" key="3">
    <source>
        <dbReference type="ARBA" id="ARBA00022448"/>
    </source>
</evidence>
<dbReference type="InterPro" id="IPR006059">
    <property type="entry name" value="SBP"/>
</dbReference>
<dbReference type="PANTHER" id="PTHR43649:SF34">
    <property type="entry name" value="ABC TRANSPORTER PERIPLASMIC-BINDING PROTEIN YCJN-RELATED"/>
    <property type="match status" value="1"/>
</dbReference>
<sequence>MERREFLMLSAAAALAAPLARPAIAQTPTAVRWWYHFDNPQNSPAALVAKFEQENPGIKIQAEAIPWGGGNDYQTRLFAALVAGNGPDAAMVRLSWAARLAAMKALEPLDAMIGGWAGRSDISDNVWKINKGADGKQYYLPLQYVVIYLYYRQDLFQQANLQPPKTFDEFLAAAKALTKGDMAGFGMRGGAGGFDNWGPFVLGGGASFEKGGMIGEKALAANRWYVGLARDAKVTPASAPTDSFRQIVDAFKAGRTAMIMHHVGSANEVVGALGDKVSAVPVPRAADGQGWTYFGDESNAVFAASKAKEATFRWISFLSTAENNNELNKLTGQLPITTSGAAQWTGHPKRFVDASSASLPIARSLPDHPKTPDFIARVWPTNMQRALNGEISPDDMMKAIEQHFNG</sequence>
<dbReference type="KEGG" id="moc:BB934_21410"/>
<dbReference type="CDD" id="cd13585">
    <property type="entry name" value="PBP2_TMBP_like"/>
    <property type="match status" value="1"/>
</dbReference>